<dbReference type="GeneID" id="34609991"/>
<keyword evidence="1" id="KW-0732">Signal</keyword>
<dbReference type="RefSeq" id="XP_022579508.1">
    <property type="nucleotide sequence ID" value="XM_022723526.1"/>
</dbReference>
<evidence type="ECO:0000313" key="2">
    <source>
        <dbReference type="EMBL" id="OJJ44998.1"/>
    </source>
</evidence>
<protein>
    <submittedName>
        <fullName evidence="2">Uncharacterized protein</fullName>
    </submittedName>
</protein>
<evidence type="ECO:0000313" key="3">
    <source>
        <dbReference type="Proteomes" id="UP000184188"/>
    </source>
</evidence>
<sequence>MRFITMTLALLASSLLVAAAPAEGEKVKRDCPDNWNCGECNGTSCKIGISNFACTNGKCTAQSGGGDGAACHQDAEDNRVYCPGN</sequence>
<organism evidence="2 3">
    <name type="scientific">Penicilliopsis zonata CBS 506.65</name>
    <dbReference type="NCBI Taxonomy" id="1073090"/>
    <lineage>
        <taxon>Eukaryota</taxon>
        <taxon>Fungi</taxon>
        <taxon>Dikarya</taxon>
        <taxon>Ascomycota</taxon>
        <taxon>Pezizomycotina</taxon>
        <taxon>Eurotiomycetes</taxon>
        <taxon>Eurotiomycetidae</taxon>
        <taxon>Eurotiales</taxon>
        <taxon>Aspergillaceae</taxon>
        <taxon>Penicilliopsis</taxon>
    </lineage>
</organism>
<dbReference type="OrthoDB" id="4983586at2759"/>
<name>A0A1L9SCY5_9EURO</name>
<evidence type="ECO:0000256" key="1">
    <source>
        <dbReference type="SAM" id="SignalP"/>
    </source>
</evidence>
<reference evidence="3" key="1">
    <citation type="journal article" date="2017" name="Genome Biol.">
        <title>Comparative genomics reveals high biological diversity and specific adaptations in the industrially and medically important fungal genus Aspergillus.</title>
        <authorList>
            <person name="de Vries R.P."/>
            <person name="Riley R."/>
            <person name="Wiebenga A."/>
            <person name="Aguilar-Osorio G."/>
            <person name="Amillis S."/>
            <person name="Uchima C.A."/>
            <person name="Anderluh G."/>
            <person name="Asadollahi M."/>
            <person name="Askin M."/>
            <person name="Barry K."/>
            <person name="Battaglia E."/>
            <person name="Bayram O."/>
            <person name="Benocci T."/>
            <person name="Braus-Stromeyer S.A."/>
            <person name="Caldana C."/>
            <person name="Canovas D."/>
            <person name="Cerqueira G.C."/>
            <person name="Chen F."/>
            <person name="Chen W."/>
            <person name="Choi C."/>
            <person name="Clum A."/>
            <person name="Dos Santos R.A."/>
            <person name="Damasio A.R."/>
            <person name="Diallinas G."/>
            <person name="Emri T."/>
            <person name="Fekete E."/>
            <person name="Flipphi M."/>
            <person name="Freyberg S."/>
            <person name="Gallo A."/>
            <person name="Gournas C."/>
            <person name="Habgood R."/>
            <person name="Hainaut M."/>
            <person name="Harispe M.L."/>
            <person name="Henrissat B."/>
            <person name="Hilden K.S."/>
            <person name="Hope R."/>
            <person name="Hossain A."/>
            <person name="Karabika E."/>
            <person name="Karaffa L."/>
            <person name="Karanyi Z."/>
            <person name="Krasevec N."/>
            <person name="Kuo A."/>
            <person name="Kusch H."/>
            <person name="LaButti K."/>
            <person name="Lagendijk E.L."/>
            <person name="Lapidus A."/>
            <person name="Levasseur A."/>
            <person name="Lindquist E."/>
            <person name="Lipzen A."/>
            <person name="Logrieco A.F."/>
            <person name="MacCabe A."/>
            <person name="Maekelae M.R."/>
            <person name="Malavazi I."/>
            <person name="Melin P."/>
            <person name="Meyer V."/>
            <person name="Mielnichuk N."/>
            <person name="Miskei M."/>
            <person name="Molnar A.P."/>
            <person name="Mule G."/>
            <person name="Ngan C.Y."/>
            <person name="Orejas M."/>
            <person name="Orosz E."/>
            <person name="Ouedraogo J.P."/>
            <person name="Overkamp K.M."/>
            <person name="Park H.-S."/>
            <person name="Perrone G."/>
            <person name="Piumi F."/>
            <person name="Punt P.J."/>
            <person name="Ram A.F."/>
            <person name="Ramon A."/>
            <person name="Rauscher S."/>
            <person name="Record E."/>
            <person name="Riano-Pachon D.M."/>
            <person name="Robert V."/>
            <person name="Roehrig J."/>
            <person name="Ruller R."/>
            <person name="Salamov A."/>
            <person name="Salih N.S."/>
            <person name="Samson R.A."/>
            <person name="Sandor E."/>
            <person name="Sanguinetti M."/>
            <person name="Schuetze T."/>
            <person name="Sepcic K."/>
            <person name="Shelest E."/>
            <person name="Sherlock G."/>
            <person name="Sophianopoulou V."/>
            <person name="Squina F.M."/>
            <person name="Sun H."/>
            <person name="Susca A."/>
            <person name="Todd R.B."/>
            <person name="Tsang A."/>
            <person name="Unkles S.E."/>
            <person name="van de Wiele N."/>
            <person name="van Rossen-Uffink D."/>
            <person name="Oliveira J.V."/>
            <person name="Vesth T.C."/>
            <person name="Visser J."/>
            <person name="Yu J.-H."/>
            <person name="Zhou M."/>
            <person name="Andersen M.R."/>
            <person name="Archer D.B."/>
            <person name="Baker S.E."/>
            <person name="Benoit I."/>
            <person name="Brakhage A.A."/>
            <person name="Braus G.H."/>
            <person name="Fischer R."/>
            <person name="Frisvad J.C."/>
            <person name="Goldman G.H."/>
            <person name="Houbraken J."/>
            <person name="Oakley B."/>
            <person name="Pocsi I."/>
            <person name="Scazzocchio C."/>
            <person name="Seiboth B."/>
            <person name="vanKuyk P.A."/>
            <person name="Wortman J."/>
            <person name="Dyer P.S."/>
            <person name="Grigoriev I.V."/>
        </authorList>
    </citation>
    <scope>NUCLEOTIDE SEQUENCE [LARGE SCALE GENOMIC DNA]</scope>
    <source>
        <strain evidence="3">CBS 506.65</strain>
    </source>
</reference>
<feature type="signal peptide" evidence="1">
    <location>
        <begin position="1"/>
        <end position="24"/>
    </location>
</feature>
<dbReference type="Proteomes" id="UP000184188">
    <property type="component" value="Unassembled WGS sequence"/>
</dbReference>
<dbReference type="EMBL" id="KV878346">
    <property type="protein sequence ID" value="OJJ44998.1"/>
    <property type="molecule type" value="Genomic_DNA"/>
</dbReference>
<dbReference type="AlphaFoldDB" id="A0A1L9SCY5"/>
<feature type="chain" id="PRO_5012566916" evidence="1">
    <location>
        <begin position="25"/>
        <end position="85"/>
    </location>
</feature>
<dbReference type="VEuPathDB" id="FungiDB:ASPZODRAFT_134424"/>
<keyword evidence="3" id="KW-1185">Reference proteome</keyword>
<accession>A0A1L9SCY5</accession>
<proteinExistence type="predicted"/>
<gene>
    <name evidence="2" type="ORF">ASPZODRAFT_134424</name>
</gene>